<keyword evidence="1" id="KW-1133">Transmembrane helix</keyword>
<dbReference type="RefSeq" id="WP_079428629.1">
    <property type="nucleotide sequence ID" value="NZ_MZGV01000114.1"/>
</dbReference>
<dbReference type="Proteomes" id="UP000190080">
    <property type="component" value="Unassembled WGS sequence"/>
</dbReference>
<protein>
    <submittedName>
        <fullName evidence="2">Uncharacterized protein</fullName>
    </submittedName>
</protein>
<dbReference type="EMBL" id="MZGV01000114">
    <property type="protein sequence ID" value="OPJ55347.1"/>
    <property type="molecule type" value="Genomic_DNA"/>
</dbReference>
<feature type="transmembrane region" description="Helical" evidence="1">
    <location>
        <begin position="80"/>
        <end position="99"/>
    </location>
</feature>
<name>A0A1V4I725_9CLOT</name>
<proteinExistence type="predicted"/>
<gene>
    <name evidence="2" type="ORF">CLORY_44390</name>
</gene>
<reference evidence="2 3" key="1">
    <citation type="submission" date="2017-03" db="EMBL/GenBank/DDBJ databases">
        <title>Genome sequence of Clostridium oryzae DSM 28571.</title>
        <authorList>
            <person name="Poehlein A."/>
            <person name="Daniel R."/>
        </authorList>
    </citation>
    <scope>NUCLEOTIDE SEQUENCE [LARGE SCALE GENOMIC DNA]</scope>
    <source>
        <strain evidence="2 3">DSM 28571</strain>
    </source>
</reference>
<keyword evidence="1" id="KW-0812">Transmembrane</keyword>
<sequence>MDLGKYKLPFASSNVVIWAIVIFIILGFGNNCDALGFNLFGGSKGPGYGNGKNYGNGYSGRMVDNRNHGYQSSLLGGSKGFLGGNGLFLLALVAIIFICKDDKKTHDYGEEVIGCEPIVEE</sequence>
<comment type="caution">
    <text evidence="2">The sequence shown here is derived from an EMBL/GenBank/DDBJ whole genome shotgun (WGS) entry which is preliminary data.</text>
</comment>
<organism evidence="2 3">
    <name type="scientific">Clostridium oryzae</name>
    <dbReference type="NCBI Taxonomy" id="1450648"/>
    <lineage>
        <taxon>Bacteria</taxon>
        <taxon>Bacillati</taxon>
        <taxon>Bacillota</taxon>
        <taxon>Clostridia</taxon>
        <taxon>Eubacteriales</taxon>
        <taxon>Clostridiaceae</taxon>
        <taxon>Clostridium</taxon>
    </lineage>
</organism>
<dbReference type="OrthoDB" id="9936066at2"/>
<dbReference type="AlphaFoldDB" id="A0A1V4I725"/>
<evidence type="ECO:0000313" key="3">
    <source>
        <dbReference type="Proteomes" id="UP000190080"/>
    </source>
</evidence>
<feature type="transmembrane region" description="Helical" evidence="1">
    <location>
        <begin position="12"/>
        <end position="29"/>
    </location>
</feature>
<dbReference type="STRING" id="1450648.CLORY_44390"/>
<evidence type="ECO:0000256" key="1">
    <source>
        <dbReference type="SAM" id="Phobius"/>
    </source>
</evidence>
<accession>A0A1V4I725</accession>
<keyword evidence="1" id="KW-0472">Membrane</keyword>
<keyword evidence="3" id="KW-1185">Reference proteome</keyword>
<evidence type="ECO:0000313" key="2">
    <source>
        <dbReference type="EMBL" id="OPJ55347.1"/>
    </source>
</evidence>